<organism evidence="2 3">
    <name type="scientific">Tulasnella calospora MUT 4182</name>
    <dbReference type="NCBI Taxonomy" id="1051891"/>
    <lineage>
        <taxon>Eukaryota</taxon>
        <taxon>Fungi</taxon>
        <taxon>Dikarya</taxon>
        <taxon>Basidiomycota</taxon>
        <taxon>Agaricomycotina</taxon>
        <taxon>Agaricomycetes</taxon>
        <taxon>Cantharellales</taxon>
        <taxon>Tulasnellaceae</taxon>
        <taxon>Tulasnella</taxon>
    </lineage>
</organism>
<dbReference type="AlphaFoldDB" id="A0A0C3L2U2"/>
<protein>
    <submittedName>
        <fullName evidence="2">Uncharacterized protein</fullName>
    </submittedName>
</protein>
<dbReference type="OrthoDB" id="3258579at2759"/>
<evidence type="ECO:0000313" key="2">
    <source>
        <dbReference type="EMBL" id="KIO16052.1"/>
    </source>
</evidence>
<evidence type="ECO:0000313" key="3">
    <source>
        <dbReference type="Proteomes" id="UP000054248"/>
    </source>
</evidence>
<reference evidence="3" key="2">
    <citation type="submission" date="2015-01" db="EMBL/GenBank/DDBJ databases">
        <title>Evolutionary Origins and Diversification of the Mycorrhizal Mutualists.</title>
        <authorList>
            <consortium name="DOE Joint Genome Institute"/>
            <consortium name="Mycorrhizal Genomics Consortium"/>
            <person name="Kohler A."/>
            <person name="Kuo A."/>
            <person name="Nagy L.G."/>
            <person name="Floudas D."/>
            <person name="Copeland A."/>
            <person name="Barry K.W."/>
            <person name="Cichocki N."/>
            <person name="Veneault-Fourrey C."/>
            <person name="LaButti K."/>
            <person name="Lindquist E.A."/>
            <person name="Lipzen A."/>
            <person name="Lundell T."/>
            <person name="Morin E."/>
            <person name="Murat C."/>
            <person name="Riley R."/>
            <person name="Ohm R."/>
            <person name="Sun H."/>
            <person name="Tunlid A."/>
            <person name="Henrissat B."/>
            <person name="Grigoriev I.V."/>
            <person name="Hibbett D.S."/>
            <person name="Martin F."/>
        </authorList>
    </citation>
    <scope>NUCLEOTIDE SEQUENCE [LARGE SCALE GENOMIC DNA]</scope>
    <source>
        <strain evidence="3">MUT 4182</strain>
    </source>
</reference>
<feature type="region of interest" description="Disordered" evidence="1">
    <location>
        <begin position="101"/>
        <end position="125"/>
    </location>
</feature>
<name>A0A0C3L2U2_9AGAM</name>
<keyword evidence="3" id="KW-1185">Reference proteome</keyword>
<accession>A0A0C3L2U2</accession>
<evidence type="ECO:0000256" key="1">
    <source>
        <dbReference type="SAM" id="MobiDB-lite"/>
    </source>
</evidence>
<dbReference type="EMBL" id="KN823694">
    <property type="protein sequence ID" value="KIO16052.1"/>
    <property type="molecule type" value="Genomic_DNA"/>
</dbReference>
<dbReference type="Proteomes" id="UP000054248">
    <property type="component" value="Unassembled WGS sequence"/>
</dbReference>
<dbReference type="HOGENOM" id="CLU_073163_0_0_1"/>
<gene>
    <name evidence="2" type="ORF">M407DRAFT_34313</name>
</gene>
<reference evidence="2 3" key="1">
    <citation type="submission" date="2014-04" db="EMBL/GenBank/DDBJ databases">
        <authorList>
            <consortium name="DOE Joint Genome Institute"/>
            <person name="Kuo A."/>
            <person name="Girlanda M."/>
            <person name="Perotto S."/>
            <person name="Kohler A."/>
            <person name="Nagy L.G."/>
            <person name="Floudas D."/>
            <person name="Copeland A."/>
            <person name="Barry K.W."/>
            <person name="Cichocki N."/>
            <person name="Veneault-Fourrey C."/>
            <person name="LaButti K."/>
            <person name="Lindquist E.A."/>
            <person name="Lipzen A."/>
            <person name="Lundell T."/>
            <person name="Morin E."/>
            <person name="Murat C."/>
            <person name="Sun H."/>
            <person name="Tunlid A."/>
            <person name="Henrissat B."/>
            <person name="Grigoriev I.V."/>
            <person name="Hibbett D.S."/>
            <person name="Martin F."/>
            <person name="Nordberg H.P."/>
            <person name="Cantor M.N."/>
            <person name="Hua S.X."/>
        </authorList>
    </citation>
    <scope>NUCLEOTIDE SEQUENCE [LARGE SCALE GENOMIC DNA]</scope>
    <source>
        <strain evidence="2 3">MUT 4182</strain>
    </source>
</reference>
<sequence length="297" mass="32451">MASSSDALSPPIIFDGSDLSFSFTDFLRRVAWSPDWIALVGSVAHQDMESMVSSRLYGDALRYYESLDLECQQDFEQLRDALSRRFPGAIRSGGLVRHDTAHWDQSGLPTSAEEPPLTALPRSGLADGVNSDVNTGEPRVPIYLNLKSLGNTVKVPTFLLGHKSSSSIRLVSRLTAHSLIIERAHGGTGLSPSSTTRVTTLDLSDKAAVAKAKKTPLTVVPANEAVKLSHNHFNYFSRANIVSNCYYTWISDLVGFVYTVHSGEYDVDFRHDVLAPKRSSTDQISGGYISRDDNGSV</sequence>
<proteinExistence type="predicted"/>